<dbReference type="Pfam" id="PF07690">
    <property type="entry name" value="MFS_1"/>
    <property type="match status" value="1"/>
</dbReference>
<keyword evidence="3 6" id="KW-1133">Transmembrane helix</keyword>
<evidence type="ECO:0000256" key="5">
    <source>
        <dbReference type="SAM" id="MobiDB-lite"/>
    </source>
</evidence>
<feature type="transmembrane region" description="Helical" evidence="6">
    <location>
        <begin position="90"/>
        <end position="108"/>
    </location>
</feature>
<dbReference type="Gene3D" id="1.20.1250.20">
    <property type="entry name" value="MFS general substrate transporter like domains"/>
    <property type="match status" value="1"/>
</dbReference>
<dbReference type="CDD" id="cd17502">
    <property type="entry name" value="MFS_Azr1_MDR_like"/>
    <property type="match status" value="1"/>
</dbReference>
<dbReference type="PANTHER" id="PTHR23501">
    <property type="entry name" value="MAJOR FACILITATOR SUPERFAMILY"/>
    <property type="match status" value="1"/>
</dbReference>
<dbReference type="GO" id="GO:0022857">
    <property type="term" value="F:transmembrane transporter activity"/>
    <property type="evidence" value="ECO:0007669"/>
    <property type="project" value="InterPro"/>
</dbReference>
<feature type="transmembrane region" description="Helical" evidence="6">
    <location>
        <begin position="249"/>
        <end position="269"/>
    </location>
</feature>
<evidence type="ECO:0000256" key="3">
    <source>
        <dbReference type="ARBA" id="ARBA00022989"/>
    </source>
</evidence>
<reference evidence="8" key="1">
    <citation type="submission" date="2023-08" db="EMBL/GenBank/DDBJ databases">
        <title>Black Yeasts Isolated from many extreme environments.</title>
        <authorList>
            <person name="Coleine C."/>
            <person name="Stajich J.E."/>
            <person name="Selbmann L."/>
        </authorList>
    </citation>
    <scope>NUCLEOTIDE SEQUENCE</scope>
    <source>
        <strain evidence="8">CCFEE 5401</strain>
    </source>
</reference>
<feature type="transmembrane region" description="Helical" evidence="6">
    <location>
        <begin position="519"/>
        <end position="539"/>
    </location>
</feature>
<name>A0AAN7TJ77_9PEZI</name>
<feature type="transmembrane region" description="Helical" evidence="6">
    <location>
        <begin position="411"/>
        <end position="430"/>
    </location>
</feature>
<feature type="transmembrane region" description="Helical" evidence="6">
    <location>
        <begin position="54"/>
        <end position="78"/>
    </location>
</feature>
<feature type="region of interest" description="Disordered" evidence="5">
    <location>
        <begin position="544"/>
        <end position="583"/>
    </location>
</feature>
<gene>
    <name evidence="8" type="ORF">LTR62_003873</name>
</gene>
<evidence type="ECO:0000256" key="4">
    <source>
        <dbReference type="ARBA" id="ARBA00023136"/>
    </source>
</evidence>
<evidence type="ECO:0000256" key="6">
    <source>
        <dbReference type="SAM" id="Phobius"/>
    </source>
</evidence>
<dbReference type="InterPro" id="IPR036259">
    <property type="entry name" value="MFS_trans_sf"/>
</dbReference>
<dbReference type="PROSITE" id="PS50850">
    <property type="entry name" value="MFS"/>
    <property type="match status" value="1"/>
</dbReference>
<dbReference type="EMBL" id="JAVRRL010000028">
    <property type="protein sequence ID" value="KAK5112775.1"/>
    <property type="molecule type" value="Genomic_DNA"/>
</dbReference>
<accession>A0AAN7TJ77</accession>
<comment type="subcellular location">
    <subcellularLocation>
        <location evidence="1">Membrane</location>
        <topology evidence="1">Multi-pass membrane protein</topology>
    </subcellularLocation>
</comment>
<dbReference type="FunFam" id="1.20.1720.10:FF:000012">
    <property type="entry name" value="MFS toxin efflux pump (AflT)"/>
    <property type="match status" value="1"/>
</dbReference>
<feature type="transmembrane region" description="Helical" evidence="6">
    <location>
        <begin position="120"/>
        <end position="143"/>
    </location>
</feature>
<evidence type="ECO:0000256" key="2">
    <source>
        <dbReference type="ARBA" id="ARBA00022692"/>
    </source>
</evidence>
<comment type="caution">
    <text evidence="8">The sequence shown here is derived from an EMBL/GenBank/DDBJ whole genome shotgun (WGS) entry which is preliminary data.</text>
</comment>
<sequence length="583" mass="62240">MKQETAEPRTHSLTSTTTSTDHEPKEPRPPTNLELTPTQQSSGPIYPPFREQCIVMLALLLAIFLVALDRTIIATAIPSITNDFNSLSDIGWYGSAFLLTSCCFQLLLGRVYTFHSPKWIFLSMILVFEVGSAICGAAPSSIAFIVGRAIAGVGAAGIMSGGIILMVGTLPLEKRPVWMGSFGAVFGIASVVGPLLGGAFTTDVSWRWCFYINLPIGAITLVIIGFILKPTPPQFTGLTWRQQLGKLDLLGQLFLFPCIICLLLALQWGGSTYAWNDGRTIALFTIFAALLVAFVVVQVFTQKTATIPAALVKSRSMLAGMWLTFCISATMLIFSYFLPTWFQAIKGTSAVHSGIDTIPLVLALVVGNIGAGQVTGRIGYYTSQAYASAIIMPIGAGLLTTLHVSTSHASWIGYQILLGFGIGLGMQQGNMAAQTTMARQHVSMAVSLMMFMQQLGGAIFISVGQNVFDSGLVRELVGAIPGLSAEIIVKTGATDLRNIVPTEDLPLLLTKYNLALRQVWVVGTAMASLAAVGAFALEWKSVKKNKGKKGGPDSKVGTEVDDALETPGDKTQAVAEKVSGMRA</sequence>
<dbReference type="Proteomes" id="UP001310890">
    <property type="component" value="Unassembled WGS sequence"/>
</dbReference>
<feature type="transmembrane region" description="Helical" evidence="6">
    <location>
        <begin position="208"/>
        <end position="228"/>
    </location>
</feature>
<protein>
    <recommendedName>
        <fullName evidence="7">Major facilitator superfamily (MFS) profile domain-containing protein</fullName>
    </recommendedName>
</protein>
<evidence type="ECO:0000259" key="7">
    <source>
        <dbReference type="PROSITE" id="PS50850"/>
    </source>
</evidence>
<keyword evidence="4 6" id="KW-0472">Membrane</keyword>
<dbReference type="PANTHER" id="PTHR23501:SF201">
    <property type="entry name" value="MFS AFLATOXIN EFFLUX PUMP"/>
    <property type="match status" value="1"/>
</dbReference>
<evidence type="ECO:0000313" key="8">
    <source>
        <dbReference type="EMBL" id="KAK5112775.1"/>
    </source>
</evidence>
<feature type="transmembrane region" description="Helical" evidence="6">
    <location>
        <begin position="442"/>
        <end position="463"/>
    </location>
</feature>
<organism evidence="8 9">
    <name type="scientific">Meristemomyces frigidus</name>
    <dbReference type="NCBI Taxonomy" id="1508187"/>
    <lineage>
        <taxon>Eukaryota</taxon>
        <taxon>Fungi</taxon>
        <taxon>Dikarya</taxon>
        <taxon>Ascomycota</taxon>
        <taxon>Pezizomycotina</taxon>
        <taxon>Dothideomycetes</taxon>
        <taxon>Dothideomycetidae</taxon>
        <taxon>Mycosphaerellales</taxon>
        <taxon>Teratosphaeriaceae</taxon>
        <taxon>Meristemomyces</taxon>
    </lineage>
</organism>
<feature type="transmembrane region" description="Helical" evidence="6">
    <location>
        <begin position="149"/>
        <end position="170"/>
    </location>
</feature>
<evidence type="ECO:0000256" key="1">
    <source>
        <dbReference type="ARBA" id="ARBA00004141"/>
    </source>
</evidence>
<feature type="transmembrane region" description="Helical" evidence="6">
    <location>
        <begin position="385"/>
        <end position="405"/>
    </location>
</feature>
<dbReference type="GO" id="GO:0005886">
    <property type="term" value="C:plasma membrane"/>
    <property type="evidence" value="ECO:0007669"/>
    <property type="project" value="TreeGrafter"/>
</dbReference>
<feature type="transmembrane region" description="Helical" evidence="6">
    <location>
        <begin position="320"/>
        <end position="338"/>
    </location>
</feature>
<feature type="transmembrane region" description="Helical" evidence="6">
    <location>
        <begin position="281"/>
        <end position="300"/>
    </location>
</feature>
<feature type="region of interest" description="Disordered" evidence="5">
    <location>
        <begin position="1"/>
        <end position="41"/>
    </location>
</feature>
<dbReference type="SUPFAM" id="SSF103473">
    <property type="entry name" value="MFS general substrate transporter"/>
    <property type="match status" value="1"/>
</dbReference>
<feature type="transmembrane region" description="Helical" evidence="6">
    <location>
        <begin position="358"/>
        <end position="378"/>
    </location>
</feature>
<dbReference type="FunFam" id="1.20.1250.20:FF:000196">
    <property type="entry name" value="MFS toxin efflux pump (AflT)"/>
    <property type="match status" value="1"/>
</dbReference>
<feature type="compositionally biased region" description="Basic and acidic residues" evidence="5">
    <location>
        <begin position="1"/>
        <end position="10"/>
    </location>
</feature>
<evidence type="ECO:0000313" key="9">
    <source>
        <dbReference type="Proteomes" id="UP001310890"/>
    </source>
</evidence>
<dbReference type="AlphaFoldDB" id="A0AAN7TJ77"/>
<dbReference type="InterPro" id="IPR011701">
    <property type="entry name" value="MFS"/>
</dbReference>
<dbReference type="InterPro" id="IPR020846">
    <property type="entry name" value="MFS_dom"/>
</dbReference>
<keyword evidence="2 6" id="KW-0812">Transmembrane</keyword>
<feature type="domain" description="Major facilitator superfamily (MFS) profile" evidence="7">
    <location>
        <begin position="55"/>
        <end position="542"/>
    </location>
</feature>
<feature type="transmembrane region" description="Helical" evidence="6">
    <location>
        <begin position="177"/>
        <end position="196"/>
    </location>
</feature>
<proteinExistence type="predicted"/>